<dbReference type="OrthoDB" id="5304511at2759"/>
<dbReference type="EMBL" id="LYCR01000031">
    <property type="protein sequence ID" value="OGM46461.1"/>
    <property type="molecule type" value="Genomic_DNA"/>
</dbReference>
<evidence type="ECO:0008006" key="3">
    <source>
        <dbReference type="Google" id="ProtNLM"/>
    </source>
</evidence>
<keyword evidence="2" id="KW-1185">Reference proteome</keyword>
<dbReference type="STRING" id="109264.A0A1F8A411"/>
<organism evidence="1 2">
    <name type="scientific">Aspergillus bombycis</name>
    <dbReference type="NCBI Taxonomy" id="109264"/>
    <lineage>
        <taxon>Eukaryota</taxon>
        <taxon>Fungi</taxon>
        <taxon>Dikarya</taxon>
        <taxon>Ascomycota</taxon>
        <taxon>Pezizomycotina</taxon>
        <taxon>Eurotiomycetes</taxon>
        <taxon>Eurotiomycetidae</taxon>
        <taxon>Eurotiales</taxon>
        <taxon>Aspergillaceae</taxon>
        <taxon>Aspergillus</taxon>
    </lineage>
</organism>
<dbReference type="GeneID" id="34447937"/>
<accession>A0A1F8A411</accession>
<comment type="caution">
    <text evidence="1">The sequence shown here is derived from an EMBL/GenBank/DDBJ whole genome shotgun (WGS) entry which is preliminary data.</text>
</comment>
<gene>
    <name evidence="1" type="ORF">ABOM_004547</name>
</gene>
<dbReference type="RefSeq" id="XP_022390178.1">
    <property type="nucleotide sequence ID" value="XM_022531676.1"/>
</dbReference>
<name>A0A1F8A411_9EURO</name>
<evidence type="ECO:0000313" key="2">
    <source>
        <dbReference type="Proteomes" id="UP000179179"/>
    </source>
</evidence>
<evidence type="ECO:0000313" key="1">
    <source>
        <dbReference type="EMBL" id="OGM46461.1"/>
    </source>
</evidence>
<protein>
    <recommendedName>
        <fullName evidence="3">F-box domain-containing protein</fullName>
    </recommendedName>
</protein>
<dbReference type="AlphaFoldDB" id="A0A1F8A411"/>
<proteinExistence type="predicted"/>
<dbReference type="Proteomes" id="UP000179179">
    <property type="component" value="Unassembled WGS sequence"/>
</dbReference>
<reference evidence="1 2" key="1">
    <citation type="journal article" date="2016" name="Genome Biol. Evol.">
        <title>Draft genome sequence of an aflatoxigenic Aspergillus species, A. bombycis.</title>
        <authorList>
            <person name="Moore G.G."/>
            <person name="Mack B.M."/>
            <person name="Beltz S.B."/>
            <person name="Gilbert M.K."/>
        </authorList>
    </citation>
    <scope>NUCLEOTIDE SEQUENCE [LARGE SCALE GENOMIC DNA]</scope>
    <source>
        <strain evidence="2">NRRL 26010</strain>
    </source>
</reference>
<sequence length="198" mass="22150">MESVTLEALPPEMKTAVLYAIPDRTSLNALVHASPCFHALYLSRRKQLLSTALARCLQLPVMVDAVAALIALRGRQERCKAPKPALEAAEEFLSKYVPLRSILNAPYSYSAEKYLDQELDVYQVFASLTEDDLLEMARLHTIVEFILEDTVHSFLGLRPDAQKPKEENAALSPPEIFRVQRAIYQSYAAATSFHGLKS</sequence>